<dbReference type="SMART" id="SM00448">
    <property type="entry name" value="REC"/>
    <property type="match status" value="1"/>
</dbReference>
<dbReference type="Pfam" id="PF07228">
    <property type="entry name" value="SpoIIE"/>
    <property type="match status" value="1"/>
</dbReference>
<dbReference type="PROSITE" id="PS50110">
    <property type="entry name" value="RESPONSE_REGULATORY"/>
    <property type="match status" value="1"/>
</dbReference>
<dbReference type="InterPro" id="IPR036457">
    <property type="entry name" value="PPM-type-like_dom_sf"/>
</dbReference>
<dbReference type="PANTHER" id="PTHR43156">
    <property type="entry name" value="STAGE II SPORULATION PROTEIN E-RELATED"/>
    <property type="match status" value="1"/>
</dbReference>
<dbReference type="InterPro" id="IPR001789">
    <property type="entry name" value="Sig_transdc_resp-reg_receiver"/>
</dbReference>
<dbReference type="RefSeq" id="WP_209991194.1">
    <property type="nucleotide sequence ID" value="NZ_JAGINO010000043.1"/>
</dbReference>
<dbReference type="InterPro" id="IPR011006">
    <property type="entry name" value="CheY-like_superfamily"/>
</dbReference>
<dbReference type="Pfam" id="PF00072">
    <property type="entry name" value="Response_reg"/>
    <property type="match status" value="1"/>
</dbReference>
<dbReference type="InterPro" id="IPR052016">
    <property type="entry name" value="Bact_Sigma-Reg"/>
</dbReference>
<name>A0ABU0MV96_9PROT</name>
<proteinExistence type="predicted"/>
<dbReference type="GO" id="GO:0016787">
    <property type="term" value="F:hydrolase activity"/>
    <property type="evidence" value="ECO:0007669"/>
    <property type="project" value="UniProtKB-KW"/>
</dbReference>
<evidence type="ECO:0000313" key="5">
    <source>
        <dbReference type="Proteomes" id="UP001244552"/>
    </source>
</evidence>
<dbReference type="SUPFAM" id="SSF52172">
    <property type="entry name" value="CheY-like"/>
    <property type="match status" value="1"/>
</dbReference>
<sequence length="408" mass="45014">MPNRLRVLCVDDSSCMRDMLAAGLVRLGYEVVPAADGQEALAALRADPSISLVISDWMMPGITGVDLCRRIRDLPRPNHIHVMLLTARQGQENFLEAMAAGADDFLSKPVDMQTLAARLRVAERILTLQQRMQRNNTLLAQTNQKLRTAYRRLQEDMEAAARVQRSLLPKPSLDLGVARFAAALTPSTEISGDVYNYQVLPDGSVAFYVLDVAGHGARAALMSVMLCRLLTAEAFVERDDGRTPRQPDAVVADLNRQFQCDDSISDYFTMICGILDRDGRVLRFCQAGHPNPVVLPLRGRPVAVGNGGFPVGLFPDADYETVEVRLEPGDRMFFYSDGVTECAAPDGTLYSQDRLHQVLELTRTASLDRMIAAIQTELHGWHQGGSFDDDVSIVAFETFATPARHHSS</sequence>
<evidence type="ECO:0000256" key="1">
    <source>
        <dbReference type="ARBA" id="ARBA00022801"/>
    </source>
</evidence>
<evidence type="ECO:0000259" key="3">
    <source>
        <dbReference type="PROSITE" id="PS50110"/>
    </source>
</evidence>
<reference evidence="4 5" key="1">
    <citation type="submission" date="2023-07" db="EMBL/GenBank/DDBJ databases">
        <title>Genomic Encyclopedia of Type Strains, Phase IV (KMG-IV): sequencing the most valuable type-strain genomes for metagenomic binning, comparative biology and taxonomic classification.</title>
        <authorList>
            <person name="Goeker M."/>
        </authorList>
    </citation>
    <scope>NUCLEOTIDE SEQUENCE [LARGE SCALE GENOMIC DNA]</scope>
    <source>
        <strain evidence="4 5">DSM 19922</strain>
    </source>
</reference>
<evidence type="ECO:0000313" key="4">
    <source>
        <dbReference type="EMBL" id="MDQ0537418.1"/>
    </source>
</evidence>
<protein>
    <submittedName>
        <fullName evidence="4">Sigma-B regulation protein RsbU (Phosphoserine phosphatase)</fullName>
        <ecNumber evidence="4">3.1.3.3</ecNumber>
    </submittedName>
</protein>
<dbReference type="EC" id="3.1.3.3" evidence="4"/>
<keyword evidence="5" id="KW-1185">Reference proteome</keyword>
<dbReference type="InterPro" id="IPR001932">
    <property type="entry name" value="PPM-type_phosphatase-like_dom"/>
</dbReference>
<dbReference type="Proteomes" id="UP001244552">
    <property type="component" value="Unassembled WGS sequence"/>
</dbReference>
<keyword evidence="1 4" id="KW-0378">Hydrolase</keyword>
<dbReference type="Gene3D" id="3.40.50.2300">
    <property type="match status" value="1"/>
</dbReference>
<organism evidence="4 5">
    <name type="scientific">Azospirillum picis</name>
    <dbReference type="NCBI Taxonomy" id="488438"/>
    <lineage>
        <taxon>Bacteria</taxon>
        <taxon>Pseudomonadati</taxon>
        <taxon>Pseudomonadota</taxon>
        <taxon>Alphaproteobacteria</taxon>
        <taxon>Rhodospirillales</taxon>
        <taxon>Azospirillaceae</taxon>
        <taxon>Azospirillum</taxon>
    </lineage>
</organism>
<dbReference type="SUPFAM" id="SSF81606">
    <property type="entry name" value="PP2C-like"/>
    <property type="match status" value="1"/>
</dbReference>
<comment type="caution">
    <text evidence="4">The sequence shown here is derived from an EMBL/GenBank/DDBJ whole genome shotgun (WGS) entry which is preliminary data.</text>
</comment>
<evidence type="ECO:0000256" key="2">
    <source>
        <dbReference type="PROSITE-ProRule" id="PRU00169"/>
    </source>
</evidence>
<dbReference type="SMART" id="SM00331">
    <property type="entry name" value="PP2C_SIG"/>
    <property type="match status" value="1"/>
</dbReference>
<feature type="domain" description="Response regulatory" evidence="3">
    <location>
        <begin position="6"/>
        <end position="123"/>
    </location>
</feature>
<dbReference type="EMBL" id="JAUSVU010000047">
    <property type="protein sequence ID" value="MDQ0537418.1"/>
    <property type="molecule type" value="Genomic_DNA"/>
</dbReference>
<keyword evidence="2" id="KW-0597">Phosphoprotein</keyword>
<gene>
    <name evidence="4" type="ORF">QO018_006322</name>
</gene>
<dbReference type="Gene3D" id="3.60.40.10">
    <property type="entry name" value="PPM-type phosphatase domain"/>
    <property type="match status" value="1"/>
</dbReference>
<accession>A0ABU0MV96</accession>
<dbReference type="PANTHER" id="PTHR43156:SF2">
    <property type="entry name" value="STAGE II SPORULATION PROTEIN E"/>
    <property type="match status" value="1"/>
</dbReference>
<feature type="modified residue" description="4-aspartylphosphate" evidence="2">
    <location>
        <position position="56"/>
    </location>
</feature>